<protein>
    <submittedName>
        <fullName evidence="1">SDR family oxidoreductase</fullName>
    </submittedName>
</protein>
<dbReference type="Gene3D" id="3.40.50.720">
    <property type="entry name" value="NAD(P)-binding Rossmann-like Domain"/>
    <property type="match status" value="1"/>
</dbReference>
<dbReference type="InterPro" id="IPR036291">
    <property type="entry name" value="NAD(P)-bd_dom_sf"/>
</dbReference>
<dbReference type="Pfam" id="PF13561">
    <property type="entry name" value="adh_short_C2"/>
    <property type="match status" value="1"/>
</dbReference>
<accession>A0ABY5Z3P4</accession>
<gene>
    <name evidence="1" type="ORF">Drose_36360</name>
</gene>
<sequence>MGPGSAGVRVCVSNYRTRRRHIIDSIPDSYTDVIPLGRPLDAGEITAPIAFLASAANTGITGQVVAIDGGV</sequence>
<organism evidence="1 2">
    <name type="scientific">Dactylosporangium roseum</name>
    <dbReference type="NCBI Taxonomy" id="47989"/>
    <lineage>
        <taxon>Bacteria</taxon>
        <taxon>Bacillati</taxon>
        <taxon>Actinomycetota</taxon>
        <taxon>Actinomycetes</taxon>
        <taxon>Micromonosporales</taxon>
        <taxon>Micromonosporaceae</taxon>
        <taxon>Dactylosporangium</taxon>
    </lineage>
</organism>
<evidence type="ECO:0000313" key="2">
    <source>
        <dbReference type="Proteomes" id="UP001058271"/>
    </source>
</evidence>
<evidence type="ECO:0000313" key="1">
    <source>
        <dbReference type="EMBL" id="UWZ36437.1"/>
    </source>
</evidence>
<dbReference type="RefSeq" id="WP_260725779.1">
    <property type="nucleotide sequence ID" value="NZ_BAAABS010000027.1"/>
</dbReference>
<reference evidence="1" key="1">
    <citation type="submission" date="2021-04" db="EMBL/GenBank/DDBJ databases">
        <title>Biosynthetic gene clusters of Dactylosporangioum roseum.</title>
        <authorList>
            <person name="Hartkoorn R.C."/>
            <person name="Beaudoing E."/>
            <person name="Hot D."/>
            <person name="Moureu S."/>
        </authorList>
    </citation>
    <scope>NUCLEOTIDE SEQUENCE</scope>
    <source>
        <strain evidence="1">NRRL B-16295</strain>
    </source>
</reference>
<dbReference type="InterPro" id="IPR002347">
    <property type="entry name" value="SDR_fam"/>
</dbReference>
<keyword evidence="2" id="KW-1185">Reference proteome</keyword>
<dbReference type="Proteomes" id="UP001058271">
    <property type="component" value="Chromosome"/>
</dbReference>
<dbReference type="EMBL" id="CP073721">
    <property type="protein sequence ID" value="UWZ36437.1"/>
    <property type="molecule type" value="Genomic_DNA"/>
</dbReference>
<name>A0ABY5Z3P4_9ACTN</name>
<proteinExistence type="predicted"/>
<dbReference type="SUPFAM" id="SSF51735">
    <property type="entry name" value="NAD(P)-binding Rossmann-fold domains"/>
    <property type="match status" value="1"/>
</dbReference>